<sequence>MAVSTRAMPKQMPEIGIMMVRKLVQKGIMRQEAPSRAKPPAANNHWYCGKCLLTQMVNNTPRRWGIKPGNHTDPIWDSVAFMLFLIQTAMVGSKNASEILATTNAPAHTKMYGSWKSFHIGVPLGLYSFCSMSMAILCGLITNKSMQPSTRAKNANTINGTFMPRYS</sequence>
<dbReference type="Proteomes" id="UP000276133">
    <property type="component" value="Unassembled WGS sequence"/>
</dbReference>
<protein>
    <submittedName>
        <fullName evidence="2">Uncharacterized protein</fullName>
    </submittedName>
</protein>
<gene>
    <name evidence="2" type="ORF">BpHYR1_014327</name>
</gene>
<comment type="caution">
    <text evidence="2">The sequence shown here is derived from an EMBL/GenBank/DDBJ whole genome shotgun (WGS) entry which is preliminary data.</text>
</comment>
<keyword evidence="1" id="KW-1133">Transmembrane helix</keyword>
<evidence type="ECO:0000313" key="2">
    <source>
        <dbReference type="EMBL" id="RNA07094.1"/>
    </source>
</evidence>
<keyword evidence="1" id="KW-0472">Membrane</keyword>
<dbReference type="EMBL" id="REGN01007157">
    <property type="protein sequence ID" value="RNA07094.1"/>
    <property type="molecule type" value="Genomic_DNA"/>
</dbReference>
<reference evidence="2 3" key="1">
    <citation type="journal article" date="2018" name="Sci. Rep.">
        <title>Genomic signatures of local adaptation to the degree of environmental predictability in rotifers.</title>
        <authorList>
            <person name="Franch-Gras L."/>
            <person name="Hahn C."/>
            <person name="Garcia-Roger E.M."/>
            <person name="Carmona M.J."/>
            <person name="Serra M."/>
            <person name="Gomez A."/>
        </authorList>
    </citation>
    <scope>NUCLEOTIDE SEQUENCE [LARGE SCALE GENOMIC DNA]</scope>
    <source>
        <strain evidence="2">HYR1</strain>
    </source>
</reference>
<organism evidence="2 3">
    <name type="scientific">Brachionus plicatilis</name>
    <name type="common">Marine rotifer</name>
    <name type="synonym">Brachionus muelleri</name>
    <dbReference type="NCBI Taxonomy" id="10195"/>
    <lineage>
        <taxon>Eukaryota</taxon>
        <taxon>Metazoa</taxon>
        <taxon>Spiralia</taxon>
        <taxon>Gnathifera</taxon>
        <taxon>Rotifera</taxon>
        <taxon>Eurotatoria</taxon>
        <taxon>Monogononta</taxon>
        <taxon>Pseudotrocha</taxon>
        <taxon>Ploima</taxon>
        <taxon>Brachionidae</taxon>
        <taxon>Brachionus</taxon>
    </lineage>
</organism>
<dbReference type="AlphaFoldDB" id="A0A3M7Q7D7"/>
<feature type="transmembrane region" description="Helical" evidence="1">
    <location>
        <begin position="120"/>
        <end position="141"/>
    </location>
</feature>
<keyword evidence="1" id="KW-0812">Transmembrane</keyword>
<keyword evidence="3" id="KW-1185">Reference proteome</keyword>
<evidence type="ECO:0000313" key="3">
    <source>
        <dbReference type="Proteomes" id="UP000276133"/>
    </source>
</evidence>
<dbReference type="OrthoDB" id="10553278at2759"/>
<name>A0A3M7Q7D7_BRAPC</name>
<accession>A0A3M7Q7D7</accession>
<evidence type="ECO:0000256" key="1">
    <source>
        <dbReference type="SAM" id="Phobius"/>
    </source>
</evidence>
<proteinExistence type="predicted"/>